<dbReference type="GeneID" id="25741740"/>
<sequence>ICSSAGGNGTLAACGPDVATPYILLATQRGMAKAATRAKALEKAGEVVPIGERNLSVSAAPYVAKCSSVVPAA</sequence>
<reference evidence="1 2" key="1">
    <citation type="journal article" date="2013" name="BMC Genomics">
        <title>Reconstruction of the lipid metabolism for the microalga Monoraphidium neglectum from its genome sequence reveals characteristics suitable for biofuel production.</title>
        <authorList>
            <person name="Bogen C."/>
            <person name="Al-Dilaimi A."/>
            <person name="Albersmeier A."/>
            <person name="Wichmann J."/>
            <person name="Grundmann M."/>
            <person name="Rupp O."/>
            <person name="Lauersen K.J."/>
            <person name="Blifernez-Klassen O."/>
            <person name="Kalinowski J."/>
            <person name="Goesmann A."/>
            <person name="Mussgnug J.H."/>
            <person name="Kruse O."/>
        </authorList>
    </citation>
    <scope>NUCLEOTIDE SEQUENCE [LARGE SCALE GENOMIC DNA]</scope>
    <source>
        <strain evidence="1 2">SAG 48.87</strain>
    </source>
</reference>
<name>A0A0D2M6U8_9CHLO</name>
<dbReference type="KEGG" id="mng:MNEG_8865"/>
<dbReference type="RefSeq" id="XP_013898119.1">
    <property type="nucleotide sequence ID" value="XM_014042665.1"/>
</dbReference>
<keyword evidence="2" id="KW-1185">Reference proteome</keyword>
<accession>A0A0D2M6U8</accession>
<evidence type="ECO:0000313" key="2">
    <source>
        <dbReference type="Proteomes" id="UP000054498"/>
    </source>
</evidence>
<dbReference type="Proteomes" id="UP000054498">
    <property type="component" value="Unassembled WGS sequence"/>
</dbReference>
<feature type="non-terminal residue" evidence="1">
    <location>
        <position position="1"/>
    </location>
</feature>
<evidence type="ECO:0000313" key="1">
    <source>
        <dbReference type="EMBL" id="KIY99099.1"/>
    </source>
</evidence>
<organism evidence="1 2">
    <name type="scientific">Monoraphidium neglectum</name>
    <dbReference type="NCBI Taxonomy" id="145388"/>
    <lineage>
        <taxon>Eukaryota</taxon>
        <taxon>Viridiplantae</taxon>
        <taxon>Chlorophyta</taxon>
        <taxon>core chlorophytes</taxon>
        <taxon>Chlorophyceae</taxon>
        <taxon>CS clade</taxon>
        <taxon>Sphaeropleales</taxon>
        <taxon>Selenastraceae</taxon>
        <taxon>Monoraphidium</taxon>
    </lineage>
</organism>
<dbReference type="EMBL" id="KK101957">
    <property type="protein sequence ID" value="KIY99099.1"/>
    <property type="molecule type" value="Genomic_DNA"/>
</dbReference>
<protein>
    <submittedName>
        <fullName evidence="1">Uncharacterized protein</fullName>
    </submittedName>
</protein>
<gene>
    <name evidence="1" type="ORF">MNEG_8865</name>
</gene>
<dbReference type="AlphaFoldDB" id="A0A0D2M6U8"/>
<proteinExistence type="predicted"/>